<evidence type="ECO:0000313" key="1">
    <source>
        <dbReference type="EMBL" id="MFC4754399.1"/>
    </source>
</evidence>
<evidence type="ECO:0000313" key="2">
    <source>
        <dbReference type="Proteomes" id="UP001595836"/>
    </source>
</evidence>
<sequence>MHYGSTTRRVGLIGGGADLLEQELRRLSEIPVSRIGEGSAVPPLTAVAVVEKFEPGELWRHWEAREVRLWGDLEAALGKLSNPARILVVGLTDDGPDEYRKDVRSYLEYLIGETKGIAVNAYGLDIAVNALEAPRSVDVREIALSVIRYAGRRGLGGDGIVVKYEALRGASIGAYLSGFDV</sequence>
<organism evidence="1 2">
    <name type="scientific">Dietzia aurantiaca</name>
    <dbReference type="NCBI Taxonomy" id="983873"/>
    <lineage>
        <taxon>Bacteria</taxon>
        <taxon>Bacillati</taxon>
        <taxon>Actinomycetota</taxon>
        <taxon>Actinomycetes</taxon>
        <taxon>Mycobacteriales</taxon>
        <taxon>Dietziaceae</taxon>
        <taxon>Dietzia</taxon>
    </lineage>
</organism>
<proteinExistence type="predicted"/>
<accession>A0ABV9PPN6</accession>
<comment type="caution">
    <text evidence="1">The sequence shown here is derived from an EMBL/GenBank/DDBJ whole genome shotgun (WGS) entry which is preliminary data.</text>
</comment>
<dbReference type="EMBL" id="JBHSHP010000018">
    <property type="protein sequence ID" value="MFC4754399.1"/>
    <property type="molecule type" value="Genomic_DNA"/>
</dbReference>
<gene>
    <name evidence="1" type="ORF">ACFO7U_06355</name>
</gene>
<dbReference type="RefSeq" id="WP_344992245.1">
    <property type="nucleotide sequence ID" value="NZ_BAABCD010000019.1"/>
</dbReference>
<keyword evidence="2" id="KW-1185">Reference proteome</keyword>
<protein>
    <submittedName>
        <fullName evidence="1">Uncharacterized protein</fullName>
    </submittedName>
</protein>
<name>A0ABV9PPN6_9ACTN</name>
<reference evidence="2" key="1">
    <citation type="journal article" date="2019" name="Int. J. Syst. Evol. Microbiol.">
        <title>The Global Catalogue of Microorganisms (GCM) 10K type strain sequencing project: providing services to taxonomists for standard genome sequencing and annotation.</title>
        <authorList>
            <consortium name="The Broad Institute Genomics Platform"/>
            <consortium name="The Broad Institute Genome Sequencing Center for Infectious Disease"/>
            <person name="Wu L."/>
            <person name="Ma J."/>
        </authorList>
    </citation>
    <scope>NUCLEOTIDE SEQUENCE [LARGE SCALE GENOMIC DNA]</scope>
    <source>
        <strain evidence="2">JCM 11882</strain>
    </source>
</reference>
<dbReference type="Proteomes" id="UP001595836">
    <property type="component" value="Unassembled WGS sequence"/>
</dbReference>